<feature type="region of interest" description="Disordered" evidence="13">
    <location>
        <begin position="1152"/>
        <end position="1200"/>
    </location>
</feature>
<dbReference type="SUPFAM" id="SSF48403">
    <property type="entry name" value="Ankyrin repeat"/>
    <property type="match status" value="2"/>
</dbReference>
<keyword evidence="17" id="KW-1185">Reference proteome</keyword>
<feature type="domain" description="Ion transport" evidence="15">
    <location>
        <begin position="786"/>
        <end position="998"/>
    </location>
</feature>
<feature type="transmembrane region" description="Helical" evidence="14">
    <location>
        <begin position="735"/>
        <end position="758"/>
    </location>
</feature>
<evidence type="ECO:0000256" key="12">
    <source>
        <dbReference type="PROSITE-ProRule" id="PRU00023"/>
    </source>
</evidence>
<dbReference type="GO" id="GO:1902495">
    <property type="term" value="C:transmembrane transporter complex"/>
    <property type="evidence" value="ECO:0007669"/>
    <property type="project" value="TreeGrafter"/>
</dbReference>
<dbReference type="Proteomes" id="UP001152320">
    <property type="component" value="Chromosome 11"/>
</dbReference>
<feature type="repeat" description="ANK" evidence="12">
    <location>
        <begin position="505"/>
        <end position="530"/>
    </location>
</feature>
<dbReference type="InterPro" id="IPR002110">
    <property type="entry name" value="Ankyrin_rpt"/>
</dbReference>
<keyword evidence="11" id="KW-0407">Ion channel</keyword>
<feature type="transmembrane region" description="Helical" evidence="14">
    <location>
        <begin position="892"/>
        <end position="914"/>
    </location>
</feature>
<feature type="repeat" description="ANK" evidence="12">
    <location>
        <begin position="262"/>
        <end position="294"/>
    </location>
</feature>
<dbReference type="PANTHER" id="PTHR47143">
    <property type="entry name" value="TRANSIENT RECEPTOR POTENTIAL CATION CHANNEL PROTEIN PAINLESS"/>
    <property type="match status" value="1"/>
</dbReference>
<evidence type="ECO:0000256" key="1">
    <source>
        <dbReference type="ARBA" id="ARBA00004141"/>
    </source>
</evidence>
<dbReference type="PROSITE" id="PS50297">
    <property type="entry name" value="ANK_REP_REGION"/>
    <property type="match status" value="10"/>
</dbReference>
<organism evidence="16 17">
    <name type="scientific">Holothuria leucospilota</name>
    <name type="common">Black long sea cucumber</name>
    <name type="synonym">Mertensiothuria leucospilota</name>
    <dbReference type="NCBI Taxonomy" id="206669"/>
    <lineage>
        <taxon>Eukaryota</taxon>
        <taxon>Metazoa</taxon>
        <taxon>Echinodermata</taxon>
        <taxon>Eleutherozoa</taxon>
        <taxon>Echinozoa</taxon>
        <taxon>Holothuroidea</taxon>
        <taxon>Aspidochirotacea</taxon>
        <taxon>Aspidochirotida</taxon>
        <taxon>Holothuriidae</taxon>
        <taxon>Holothuria</taxon>
    </lineage>
</organism>
<feature type="transmembrane region" description="Helical" evidence="14">
    <location>
        <begin position="790"/>
        <end position="808"/>
    </location>
</feature>
<evidence type="ECO:0000256" key="14">
    <source>
        <dbReference type="SAM" id="Phobius"/>
    </source>
</evidence>
<name>A0A9Q1BUK5_HOLLE</name>
<evidence type="ECO:0000259" key="15">
    <source>
        <dbReference type="Pfam" id="PF00520"/>
    </source>
</evidence>
<dbReference type="OrthoDB" id="1661883at2759"/>
<dbReference type="SMART" id="SM00248">
    <property type="entry name" value="ANK"/>
    <property type="match status" value="15"/>
</dbReference>
<feature type="region of interest" description="Disordered" evidence="13">
    <location>
        <begin position="1"/>
        <end position="36"/>
    </location>
</feature>
<feature type="repeat" description="ANK" evidence="12">
    <location>
        <begin position="121"/>
        <end position="153"/>
    </location>
</feature>
<protein>
    <submittedName>
        <fullName evidence="16">Transient receptor potential cation channel subfamily A member 1</fullName>
    </submittedName>
</protein>
<dbReference type="Gene3D" id="1.10.287.70">
    <property type="match status" value="1"/>
</dbReference>
<evidence type="ECO:0000256" key="8">
    <source>
        <dbReference type="ARBA" id="ARBA00023065"/>
    </source>
</evidence>
<dbReference type="Pfam" id="PF00520">
    <property type="entry name" value="Ion_trans"/>
    <property type="match status" value="1"/>
</dbReference>
<dbReference type="GO" id="GO:0005216">
    <property type="term" value="F:monoatomic ion channel activity"/>
    <property type="evidence" value="ECO:0007669"/>
    <property type="project" value="InterPro"/>
</dbReference>
<evidence type="ECO:0000256" key="13">
    <source>
        <dbReference type="SAM" id="MobiDB-lite"/>
    </source>
</evidence>
<feature type="repeat" description="ANK" evidence="12">
    <location>
        <begin position="88"/>
        <end position="120"/>
    </location>
</feature>
<feature type="repeat" description="ANK" evidence="12">
    <location>
        <begin position="571"/>
        <end position="603"/>
    </location>
</feature>
<gene>
    <name evidence="16" type="ORF">HOLleu_23046</name>
</gene>
<evidence type="ECO:0000256" key="4">
    <source>
        <dbReference type="ARBA" id="ARBA00022692"/>
    </source>
</evidence>
<dbReference type="AlphaFoldDB" id="A0A9Q1BUK5"/>
<keyword evidence="6 14" id="KW-1133">Transmembrane helix</keyword>
<dbReference type="EMBL" id="JAIZAY010000011">
    <property type="protein sequence ID" value="KAJ8032948.1"/>
    <property type="molecule type" value="Genomic_DNA"/>
</dbReference>
<evidence type="ECO:0000256" key="6">
    <source>
        <dbReference type="ARBA" id="ARBA00022989"/>
    </source>
</evidence>
<evidence type="ECO:0000256" key="5">
    <source>
        <dbReference type="ARBA" id="ARBA00022737"/>
    </source>
</evidence>
<sequence>MRPNNKVHSTPEKKAGTFSMASIRQKSSTELKQTPKDCCSTPGAVRAFSKQNSQISNFYFMELASKDPVELEKELQENPALAFATDIQSATLLHHAAKKGRRATVECLLKFNSDVNAKDADHSTPLHWAVESDDAQIIELLISAGADIKALNSQQMAPLHLACDLNKVSAVEVLCKCPNADVNMRGEGGQVPMHYCAAKDSYEAAKKLVEFKPMLCLKDKYGVFPIHCAATHASRNVLDLLLTEAGKCGYTREMLLSFTDKEQNTPLHAAVNGGCFDAVKVCLEFGAPLDVQSDTNCTPLHLACSQGALDIVKLMMRMAPSDKTLCMNDMDKMTPLHRAAMFDHVEIVIFLLDEGADLEALDSDHRTPLLVATSRGAWNAAVELIHRGADINAKDIDNKNMLHLAVRSGGNLEIFQQSNALQKLECLKLLNEKDLYGCAPIHYATKGGNIKSVQGLIDLGATVNLRDKKKQSPLHFAARYGRFNSCKKLLDSAIGFRICNDTDSEGRTALHLASLNGHKKVVQLLISRGALIHRDFKGRTPLHLAASNGYTETMMTLLSTHNYLLDQTDEDGDTPLLCAAREGQVSSVKYLMGQGAVFAVNNNGEDIMDIVFANRNTDVALAIVSHDRWSEVLLPPDREERTPIGRLIELMPEVFTKVLDRSVTKSDLDARSPDYWYKYDFRYLQPTPEERLNWNKDAEQMPFLPSLNVMVHFNRVDLLSHPVCMKYLEMKWRGYGFYIHMSGLFLYLLFLGLLTFFICTSKSAPMTNSEESHSTDDSHWPVTGFQELNPAQQVAVYGLVIFAGMSIIKEIMQIFSQGIKYFFDAVNYSEWLLYVSTMIFGLPFILSQSWHIQWSFGALAVFTAWYNLMLYLRRFDSVGIYIVMFIEIFKTLVHVILVFMVVIIAFAMAFFILMQDEANHAFNTPHMSILRVITMMAGELDFMNSFVAPATDNNSHTLHFQYLSFIFLIGLILLLPILLMNLLIGLAVGDIATVQKDAKLKRLAMQVELHTELEEKLPYWLMKRVDKPSITMYPNKLCGIESGVVFRSWSYLKRKAGMSDDDITGALKMDMECKKKMAEFDKMRIRVKQISQQQDKQYDLLKLIVQKMEIQTEADEQDEGDANPFTGKNGTALTRPRLTQIVRDTMAKAAIKSIMPPPKKQESTVGLDSPANSTPIILSTRSSPASVRSNPPDEMYQYDQ</sequence>
<dbReference type="Gene3D" id="1.25.40.20">
    <property type="entry name" value="Ankyrin repeat-containing domain"/>
    <property type="match status" value="3"/>
</dbReference>
<comment type="caution">
    <text evidence="16">The sequence shown here is derived from an EMBL/GenBank/DDBJ whole genome shotgun (WGS) entry which is preliminary data.</text>
</comment>
<feature type="repeat" description="ANK" evidence="12">
    <location>
        <begin position="295"/>
        <end position="317"/>
    </location>
</feature>
<keyword evidence="9 14" id="KW-0472">Membrane</keyword>
<dbReference type="PROSITE" id="PS50088">
    <property type="entry name" value="ANK_REPEAT"/>
    <property type="match status" value="10"/>
</dbReference>
<evidence type="ECO:0000256" key="9">
    <source>
        <dbReference type="ARBA" id="ARBA00023136"/>
    </source>
</evidence>
<keyword evidence="16" id="KW-0675">Receptor</keyword>
<dbReference type="InterPro" id="IPR005821">
    <property type="entry name" value="Ion_trans_dom"/>
</dbReference>
<reference evidence="16" key="1">
    <citation type="submission" date="2021-10" db="EMBL/GenBank/DDBJ databases">
        <title>Tropical sea cucumber genome reveals ecological adaptation and Cuvierian tubules defense mechanism.</title>
        <authorList>
            <person name="Chen T."/>
        </authorList>
    </citation>
    <scope>NUCLEOTIDE SEQUENCE</scope>
    <source>
        <strain evidence="16">Nanhai2018</strain>
        <tissue evidence="16">Muscle</tissue>
    </source>
</reference>
<keyword evidence="5" id="KW-0677">Repeat</keyword>
<accession>A0A9Q1BUK5</accession>
<keyword evidence="7 12" id="KW-0040">ANK repeat</keyword>
<dbReference type="Pfam" id="PF12796">
    <property type="entry name" value="Ank_2"/>
    <property type="match status" value="5"/>
</dbReference>
<evidence type="ECO:0000256" key="2">
    <source>
        <dbReference type="ARBA" id="ARBA00022448"/>
    </source>
</evidence>
<evidence type="ECO:0000256" key="11">
    <source>
        <dbReference type="ARBA" id="ARBA00023303"/>
    </source>
</evidence>
<keyword evidence="2" id="KW-0813">Transport</keyword>
<feature type="repeat" description="ANK" evidence="12">
    <location>
        <begin position="436"/>
        <end position="468"/>
    </location>
</feature>
<feature type="transmembrane region" description="Helical" evidence="14">
    <location>
        <begin position="962"/>
        <end position="992"/>
    </location>
</feature>
<evidence type="ECO:0000256" key="3">
    <source>
        <dbReference type="ARBA" id="ARBA00022606"/>
    </source>
</evidence>
<keyword evidence="8" id="KW-0406">Ion transport</keyword>
<evidence type="ECO:0000313" key="16">
    <source>
        <dbReference type="EMBL" id="KAJ8032948.1"/>
    </source>
</evidence>
<feature type="repeat" description="ANK" evidence="12">
    <location>
        <begin position="331"/>
        <end position="363"/>
    </location>
</feature>
<evidence type="ECO:0000256" key="7">
    <source>
        <dbReference type="ARBA" id="ARBA00023043"/>
    </source>
</evidence>
<keyword evidence="3" id="KW-0716">Sensory transduction</keyword>
<dbReference type="InterPro" id="IPR036770">
    <property type="entry name" value="Ankyrin_rpt-contain_sf"/>
</dbReference>
<feature type="repeat" description="ANK" evidence="12">
    <location>
        <begin position="364"/>
        <end position="396"/>
    </location>
</feature>
<feature type="region of interest" description="Disordered" evidence="13">
    <location>
        <begin position="1113"/>
        <end position="1135"/>
    </location>
</feature>
<evidence type="ECO:0000256" key="10">
    <source>
        <dbReference type="ARBA" id="ARBA00023180"/>
    </source>
</evidence>
<dbReference type="InterPro" id="IPR052076">
    <property type="entry name" value="TRP_cation_channel"/>
</dbReference>
<feature type="transmembrane region" description="Helical" evidence="14">
    <location>
        <begin position="852"/>
        <end position="872"/>
    </location>
</feature>
<evidence type="ECO:0000313" key="17">
    <source>
        <dbReference type="Proteomes" id="UP001152320"/>
    </source>
</evidence>
<comment type="subcellular location">
    <subcellularLocation>
        <location evidence="1">Membrane</location>
        <topology evidence="1">Multi-pass membrane protein</topology>
    </subcellularLocation>
</comment>
<proteinExistence type="predicted"/>
<dbReference type="PANTHER" id="PTHR47143:SF1">
    <property type="entry name" value="ION_TRANS DOMAIN-CONTAINING PROTEIN"/>
    <property type="match status" value="1"/>
</dbReference>
<keyword evidence="4 14" id="KW-0812">Transmembrane</keyword>
<feature type="repeat" description="ANK" evidence="12">
    <location>
        <begin position="537"/>
        <end position="570"/>
    </location>
</feature>
<keyword evidence="10" id="KW-0325">Glycoprotein</keyword>
<feature type="compositionally biased region" description="Polar residues" evidence="13">
    <location>
        <begin position="1163"/>
        <end position="1189"/>
    </location>
</feature>